<dbReference type="GeneID" id="92747782"/>
<dbReference type="Proteomes" id="UP000033622">
    <property type="component" value="Unassembled WGS sequence"/>
</dbReference>
<dbReference type="EMBL" id="LAOF01000001">
    <property type="protein sequence ID" value="KJV84280.1"/>
    <property type="molecule type" value="Genomic_DNA"/>
</dbReference>
<organism evidence="3 4">
    <name type="scientific">Anaplasma phagocytophilum str. ApWI1</name>
    <dbReference type="NCBI Taxonomy" id="1359155"/>
    <lineage>
        <taxon>Bacteria</taxon>
        <taxon>Pseudomonadati</taxon>
        <taxon>Pseudomonadota</taxon>
        <taxon>Alphaproteobacteria</taxon>
        <taxon>Rickettsiales</taxon>
        <taxon>Anaplasmataceae</taxon>
        <taxon>Anaplasma</taxon>
        <taxon>phagocytophilum group</taxon>
    </lineage>
</organism>
<dbReference type="RefSeq" id="WP_020849508.1">
    <property type="nucleotide sequence ID" value="NZ_LAOF01000001.1"/>
</dbReference>
<reference evidence="3 4" key="1">
    <citation type="submission" date="2015-01" db="EMBL/GenBank/DDBJ databases">
        <title>Genome Sequencing of Rickettsiales.</title>
        <authorList>
            <person name="Daugherty S.C."/>
            <person name="Su Q."/>
            <person name="Abolude K."/>
            <person name="Beier-Sexton M."/>
            <person name="Carlyon J.A."/>
            <person name="Carter R."/>
            <person name="Day N.P."/>
            <person name="Dumler S.J."/>
            <person name="Dyachenko V."/>
            <person name="Godinez A."/>
            <person name="Kurtti T.J."/>
            <person name="Lichay M."/>
            <person name="Mullins K.E."/>
            <person name="Ott S."/>
            <person name="Pappas-Brown V."/>
            <person name="Paris D.H."/>
            <person name="Patel P."/>
            <person name="Richards A.L."/>
            <person name="Sadzewicz L."/>
            <person name="Sears K."/>
            <person name="Seidman D."/>
            <person name="Sengamalay N."/>
            <person name="Stenos J."/>
            <person name="Tallon L.J."/>
            <person name="Vincent G."/>
            <person name="Fraser C.M."/>
            <person name="Munderloh U."/>
            <person name="Dunning-Hotopp J.C."/>
        </authorList>
    </citation>
    <scope>NUCLEOTIDE SEQUENCE [LARGE SCALE GENOMIC DNA]</scope>
    <source>
        <strain evidence="3 4">ApWI1</strain>
    </source>
</reference>
<protein>
    <submittedName>
        <fullName evidence="3">Surface antigen family protein</fullName>
    </submittedName>
</protein>
<dbReference type="AlphaFoldDB" id="A0A0F3PV88"/>
<dbReference type="InterPro" id="IPR002566">
    <property type="entry name" value="Msp4_OMP-like"/>
</dbReference>
<evidence type="ECO:0000256" key="1">
    <source>
        <dbReference type="SAM" id="SignalP"/>
    </source>
</evidence>
<gene>
    <name evidence="3" type="ORF">APHWI1_0924</name>
</gene>
<dbReference type="InterPro" id="IPR011250">
    <property type="entry name" value="OMP/PagP_B-barrel"/>
</dbReference>
<evidence type="ECO:0000313" key="3">
    <source>
        <dbReference type="EMBL" id="KJV84280.1"/>
    </source>
</evidence>
<dbReference type="Gene3D" id="2.40.160.20">
    <property type="match status" value="1"/>
</dbReference>
<dbReference type="SUPFAM" id="SSF56925">
    <property type="entry name" value="OMPA-like"/>
    <property type="match status" value="1"/>
</dbReference>
<name>A0A0F3PV88_ANAPH</name>
<feature type="signal peptide" evidence="1">
    <location>
        <begin position="1"/>
        <end position="30"/>
    </location>
</feature>
<accession>A0A0F3PV88</accession>
<keyword evidence="1" id="KW-0732">Signal</keyword>
<evidence type="ECO:0000259" key="2">
    <source>
        <dbReference type="Pfam" id="PF01617"/>
    </source>
</evidence>
<feature type="domain" description="Msp4/OMP-like" evidence="2">
    <location>
        <begin position="45"/>
        <end position="164"/>
    </location>
</feature>
<dbReference type="PATRIC" id="fig|1359155.3.peg.937"/>
<sequence>MKALSYGKLFWRVCVILSLAMLMTGNSAYAEQDSKISSHSNSKRDGYFYVGLDYSPTFVNIKNFSIGESSGGTKGIYPYLRDGDVVKLEAGRFDWNRPDPWIGFDDNMFVTMGGSAGYGMGNTRIEVEIGYERFKTKGTKGSRDTEDYADTVYLLAKDLAYNVASGKASNLAVALAGVSGKEIVGFADSLKEKHPGIDRQICKGVKGALRRGLLQGDEKAGNCDTGVGTHTVVIKKTEGAQQQQRISLQPYSGPLGLRASLGGRGVEKWPRINNRHPGHVYSSSFLKKAGIVQKDSSGYSYQRDASGTVANDIKELYSEAREIVAKLFLTAIEGAEVIEIKGISSTSFIVNVCSDIVADDFVAVPYACLGLGGNIIEFVEGRSDLRPAYKLKVGLSYQLSQKVNAFADVFYHRVLGNGEYSDLPVRHLVDDHSPEGRSKNAATANFSMKYTGAELGIQLRF</sequence>
<feature type="chain" id="PRO_5002465378" evidence="1">
    <location>
        <begin position="31"/>
        <end position="461"/>
    </location>
</feature>
<comment type="caution">
    <text evidence="3">The sequence shown here is derived from an EMBL/GenBank/DDBJ whole genome shotgun (WGS) entry which is preliminary data.</text>
</comment>
<dbReference type="Pfam" id="PF01617">
    <property type="entry name" value="Surface_Ag_2"/>
    <property type="match status" value="2"/>
</dbReference>
<proteinExistence type="predicted"/>
<feature type="domain" description="Msp4/OMP-like" evidence="2">
    <location>
        <begin position="307"/>
        <end position="461"/>
    </location>
</feature>
<evidence type="ECO:0000313" key="4">
    <source>
        <dbReference type="Proteomes" id="UP000033622"/>
    </source>
</evidence>